<reference evidence="1 2" key="1">
    <citation type="submission" date="2020-12" db="EMBL/GenBank/DDBJ databases">
        <title>De novo assembly of Tibetan sheep genome.</title>
        <authorList>
            <person name="Li X."/>
        </authorList>
    </citation>
    <scope>NUCLEOTIDE SEQUENCE [LARGE SCALE GENOMIC DNA]</scope>
    <source>
        <tissue evidence="1">Heart</tissue>
    </source>
</reference>
<evidence type="ECO:0000313" key="2">
    <source>
        <dbReference type="Proteomes" id="UP000664991"/>
    </source>
</evidence>
<accession>A0A836A8Q8</accession>
<feature type="non-terminal residue" evidence="1">
    <location>
        <position position="1"/>
    </location>
</feature>
<comment type="caution">
    <text evidence="1">The sequence shown here is derived from an EMBL/GenBank/DDBJ whole genome shotgun (WGS) entry which is preliminary data.</text>
</comment>
<sequence length="103" mass="11090">LKRQKYWVETQLLGQLMEAAKSPQRNCVGPRDWLSVGAGLVEKQARAAPTHRRSHSRAGRMAGQGLGQTAMLGIRPCQSAILCILPLPQGVGVEAGQCKDQTA</sequence>
<name>A0A836A8Q8_SHEEP</name>
<organism evidence="1 2">
    <name type="scientific">Ovis aries</name>
    <name type="common">Sheep</name>
    <dbReference type="NCBI Taxonomy" id="9940"/>
    <lineage>
        <taxon>Eukaryota</taxon>
        <taxon>Metazoa</taxon>
        <taxon>Chordata</taxon>
        <taxon>Craniata</taxon>
        <taxon>Vertebrata</taxon>
        <taxon>Euteleostomi</taxon>
        <taxon>Mammalia</taxon>
        <taxon>Eutheria</taxon>
        <taxon>Laurasiatheria</taxon>
        <taxon>Artiodactyla</taxon>
        <taxon>Ruminantia</taxon>
        <taxon>Pecora</taxon>
        <taxon>Bovidae</taxon>
        <taxon>Caprinae</taxon>
        <taxon>Ovis</taxon>
    </lineage>
</organism>
<dbReference type="Proteomes" id="UP000664991">
    <property type="component" value="Unassembled WGS sequence"/>
</dbReference>
<protein>
    <submittedName>
        <fullName evidence="1">Uncharacterized protein</fullName>
    </submittedName>
</protein>
<gene>
    <name evidence="1" type="ORF">JEQ12_002842</name>
</gene>
<proteinExistence type="predicted"/>
<dbReference type="AlphaFoldDB" id="A0A836A8Q8"/>
<evidence type="ECO:0000313" key="1">
    <source>
        <dbReference type="EMBL" id="KAG5203259.1"/>
    </source>
</evidence>
<dbReference type="EMBL" id="JAEMGP010000011">
    <property type="protein sequence ID" value="KAG5203259.1"/>
    <property type="molecule type" value="Genomic_DNA"/>
</dbReference>